<evidence type="ECO:0000313" key="2">
    <source>
        <dbReference type="EMBL" id="QDU87035.1"/>
    </source>
</evidence>
<evidence type="ECO:0000313" key="3">
    <source>
        <dbReference type="Proteomes" id="UP000317429"/>
    </source>
</evidence>
<keyword evidence="1" id="KW-0732">Signal</keyword>
<dbReference type="Pfam" id="PF13174">
    <property type="entry name" value="TPR_6"/>
    <property type="match status" value="2"/>
</dbReference>
<dbReference type="Gene3D" id="1.25.40.10">
    <property type="entry name" value="Tetratricopeptide repeat domain"/>
    <property type="match status" value="2"/>
</dbReference>
<dbReference type="InterPro" id="IPR011990">
    <property type="entry name" value="TPR-like_helical_dom_sf"/>
</dbReference>
<feature type="chain" id="PRO_5022244341" evidence="1">
    <location>
        <begin position="26"/>
        <end position="454"/>
    </location>
</feature>
<evidence type="ECO:0000256" key="1">
    <source>
        <dbReference type="SAM" id="SignalP"/>
    </source>
</evidence>
<organism evidence="2 3">
    <name type="scientific">Pirellulimonas nuda</name>
    <dbReference type="NCBI Taxonomy" id="2528009"/>
    <lineage>
        <taxon>Bacteria</taxon>
        <taxon>Pseudomonadati</taxon>
        <taxon>Planctomycetota</taxon>
        <taxon>Planctomycetia</taxon>
        <taxon>Pirellulales</taxon>
        <taxon>Lacipirellulaceae</taxon>
        <taxon>Pirellulimonas</taxon>
    </lineage>
</organism>
<reference evidence="2 3" key="1">
    <citation type="submission" date="2019-02" db="EMBL/GenBank/DDBJ databases">
        <title>Deep-cultivation of Planctomycetes and their phenomic and genomic characterization uncovers novel biology.</title>
        <authorList>
            <person name="Wiegand S."/>
            <person name="Jogler M."/>
            <person name="Boedeker C."/>
            <person name="Pinto D."/>
            <person name="Vollmers J."/>
            <person name="Rivas-Marin E."/>
            <person name="Kohn T."/>
            <person name="Peeters S.H."/>
            <person name="Heuer A."/>
            <person name="Rast P."/>
            <person name="Oberbeckmann S."/>
            <person name="Bunk B."/>
            <person name="Jeske O."/>
            <person name="Meyerdierks A."/>
            <person name="Storesund J.E."/>
            <person name="Kallscheuer N."/>
            <person name="Luecker S."/>
            <person name="Lage O.M."/>
            <person name="Pohl T."/>
            <person name="Merkel B.J."/>
            <person name="Hornburger P."/>
            <person name="Mueller R.-W."/>
            <person name="Bruemmer F."/>
            <person name="Labrenz M."/>
            <person name="Spormann A.M."/>
            <person name="Op den Camp H."/>
            <person name="Overmann J."/>
            <person name="Amann R."/>
            <person name="Jetten M.S.M."/>
            <person name="Mascher T."/>
            <person name="Medema M.H."/>
            <person name="Devos D.P."/>
            <person name="Kaster A.-K."/>
            <person name="Ovreas L."/>
            <person name="Rohde M."/>
            <person name="Galperin M.Y."/>
            <person name="Jogler C."/>
        </authorList>
    </citation>
    <scope>NUCLEOTIDE SEQUENCE [LARGE SCALE GENOMIC DNA]</scope>
    <source>
        <strain evidence="2 3">Pla175</strain>
    </source>
</reference>
<feature type="signal peptide" evidence="1">
    <location>
        <begin position="1"/>
        <end position="25"/>
    </location>
</feature>
<keyword evidence="3" id="KW-1185">Reference proteome</keyword>
<dbReference type="AlphaFoldDB" id="A0A518D6F5"/>
<protein>
    <submittedName>
        <fullName evidence="2">Outer membrane protein assembly factor BamD</fullName>
    </submittedName>
</protein>
<dbReference type="EMBL" id="CP036291">
    <property type="protein sequence ID" value="QDU87035.1"/>
    <property type="molecule type" value="Genomic_DNA"/>
</dbReference>
<dbReference type="KEGG" id="pnd:Pla175_03890"/>
<proteinExistence type="predicted"/>
<accession>A0A518D6F5</accession>
<dbReference type="OrthoDB" id="274477at2"/>
<name>A0A518D6F5_9BACT</name>
<dbReference type="InterPro" id="IPR019734">
    <property type="entry name" value="TPR_rpt"/>
</dbReference>
<sequence length="454" mass="51653" precursor="true">MRRSLLTVLLALVCSGVGFTPSVYAIDWPFSSREEKPGSKEWWGRHKREAELVPGKGFRVPGFEGWYDGEGRPIDAPVDEIAIGVYGEDTGSKGILPGLDPKNAYNSIKTAVGLGPNEETARQALAEGEALFKEEKYSSAEGPLELAIARWPNSAVCEQAMFLLAECYYFQDQYRAARDAYDDLVYAFPGTRKLDTLVKRQWSIAQYWEAEWEKDQNYTLQPNLLDKTKPTFDIIGQAMKTYDSIRLNDPTGPWADDAIMATANSYFRRNRFFDADENYELLRREYPRSEHQFDAHLLGLQSKLRMYQGPDYDGTPLDDAQKLLKQLRVQFNSQLSSEERDRLRKVEAELQLAVDTRKLNMAQYYDELKEYGAAKIYYAELARDRSEAPVGIQAAERLIALGGLPEKPKVPLQDVIEMFPESRERAAITKLRQISEETRIANEQPVSGDAPITR</sequence>
<gene>
    <name evidence="2" type="primary">bamD_1</name>
    <name evidence="2" type="ORF">Pla175_03890</name>
</gene>
<dbReference type="SUPFAM" id="SSF48452">
    <property type="entry name" value="TPR-like"/>
    <property type="match status" value="1"/>
</dbReference>
<dbReference type="Proteomes" id="UP000317429">
    <property type="component" value="Chromosome"/>
</dbReference>
<dbReference type="RefSeq" id="WP_145280814.1">
    <property type="nucleotide sequence ID" value="NZ_CP036291.1"/>
</dbReference>